<proteinExistence type="predicted"/>
<gene>
    <name evidence="1" type="primary">RvY_08016-1</name>
    <name evidence="1" type="synonym">RvY_08016.1</name>
    <name evidence="1" type="ORF">RvY_08016</name>
</gene>
<sequence>MPDEPPPPHYVVPGIQYGWLPSERTVMHYEGAAVHRVSVNVIPSSETEPWTGPPGAGCA</sequence>
<dbReference type="AlphaFoldDB" id="A0A1D1VDK5"/>
<dbReference type="EMBL" id="BDGG01000003">
    <property type="protein sequence ID" value="GAU96588.1"/>
    <property type="molecule type" value="Genomic_DNA"/>
</dbReference>
<organism evidence="1 2">
    <name type="scientific">Ramazzottius varieornatus</name>
    <name type="common">Water bear</name>
    <name type="synonym">Tardigrade</name>
    <dbReference type="NCBI Taxonomy" id="947166"/>
    <lineage>
        <taxon>Eukaryota</taxon>
        <taxon>Metazoa</taxon>
        <taxon>Ecdysozoa</taxon>
        <taxon>Tardigrada</taxon>
        <taxon>Eutardigrada</taxon>
        <taxon>Parachela</taxon>
        <taxon>Hypsibioidea</taxon>
        <taxon>Ramazzottiidae</taxon>
        <taxon>Ramazzottius</taxon>
    </lineage>
</organism>
<evidence type="ECO:0000313" key="1">
    <source>
        <dbReference type="EMBL" id="GAU96588.1"/>
    </source>
</evidence>
<dbReference type="Proteomes" id="UP000186922">
    <property type="component" value="Unassembled WGS sequence"/>
</dbReference>
<reference evidence="1 2" key="1">
    <citation type="journal article" date="2016" name="Nat. Commun.">
        <title>Extremotolerant tardigrade genome and improved radiotolerance of human cultured cells by tardigrade-unique protein.</title>
        <authorList>
            <person name="Hashimoto T."/>
            <person name="Horikawa D.D."/>
            <person name="Saito Y."/>
            <person name="Kuwahara H."/>
            <person name="Kozuka-Hata H."/>
            <person name="Shin-I T."/>
            <person name="Minakuchi Y."/>
            <person name="Ohishi K."/>
            <person name="Motoyama A."/>
            <person name="Aizu T."/>
            <person name="Enomoto A."/>
            <person name="Kondo K."/>
            <person name="Tanaka S."/>
            <person name="Hara Y."/>
            <person name="Koshikawa S."/>
            <person name="Sagara H."/>
            <person name="Miura T."/>
            <person name="Yokobori S."/>
            <person name="Miyagawa K."/>
            <person name="Suzuki Y."/>
            <person name="Kubo T."/>
            <person name="Oyama M."/>
            <person name="Kohara Y."/>
            <person name="Fujiyama A."/>
            <person name="Arakawa K."/>
            <person name="Katayama T."/>
            <person name="Toyoda A."/>
            <person name="Kunieda T."/>
        </authorList>
    </citation>
    <scope>NUCLEOTIDE SEQUENCE [LARGE SCALE GENOMIC DNA]</scope>
    <source>
        <strain evidence="1 2">YOKOZUNA-1</strain>
    </source>
</reference>
<protein>
    <submittedName>
        <fullName evidence="1">Uncharacterized protein</fullName>
    </submittedName>
</protein>
<name>A0A1D1VDK5_RAMVA</name>
<keyword evidence="2" id="KW-1185">Reference proteome</keyword>
<accession>A0A1D1VDK5</accession>
<evidence type="ECO:0000313" key="2">
    <source>
        <dbReference type="Proteomes" id="UP000186922"/>
    </source>
</evidence>
<comment type="caution">
    <text evidence="1">The sequence shown here is derived from an EMBL/GenBank/DDBJ whole genome shotgun (WGS) entry which is preliminary data.</text>
</comment>